<gene>
    <name evidence="18" type="ORF">GA0070614_1756</name>
</gene>
<dbReference type="FunFam" id="3.40.47.10:FF:000018">
    <property type="entry name" value="3-oxoacyl-[acyl-carrier-protein] synthase 2"/>
    <property type="match status" value="1"/>
</dbReference>
<name>A0A1C5HT65_9ACTN</name>
<dbReference type="Pfam" id="PF00109">
    <property type="entry name" value="ketoacyl-synt"/>
    <property type="match status" value="1"/>
</dbReference>
<evidence type="ECO:0000256" key="11">
    <source>
        <dbReference type="ARBA" id="ARBA00024006"/>
    </source>
</evidence>
<dbReference type="Proteomes" id="UP000198215">
    <property type="component" value="Chromosome I"/>
</dbReference>
<evidence type="ECO:0000256" key="15">
    <source>
        <dbReference type="PIRSR" id="PIRSR000447-1"/>
    </source>
</evidence>
<proteinExistence type="inferred from homology"/>
<dbReference type="FunFam" id="3.40.47.10:FF:000029">
    <property type="entry name" value="3-oxoacyl-[acyl-carrier-protein] synthase 1"/>
    <property type="match status" value="1"/>
</dbReference>
<comment type="pathway">
    <text evidence="1 14">Lipid metabolism; fatty acid biosynthesis.</text>
</comment>
<evidence type="ECO:0000256" key="10">
    <source>
        <dbReference type="ARBA" id="ARBA00023315"/>
    </source>
</evidence>
<sequence length="408" mass="41828">MSRPDVVVTGLGATTPLGGDVASTWDAMLAGRSGVGPLTQEWAAQLPVQIAAQLAVDPAEVLERVKLRRLDRSEAIALIAAHQAWADAGLADSGLDPERLAVSVGSGIGGATTLLAQDDILEKSGPRRVSPHTVPMLMPNGPAAWVGLELGAKAGVHSVASACATGAEAIALGLDIIRAGRADVVVAGGTEAVIHPLPIAGFASMRAMSTRNDEPERASRPWDKGRDGFVLGEGAGIVVLERADHAAARGARVYARLAGAGITSDAYDMVQPHAEGEGAIRAIRKAIADADVAKMDIMHVNAHATSTPVGDMLEIGALHQALGDHPVLAATKSMTGHLLGAAGALESIATILAIRDGVVPPTINLDDPDDGLTMDVAAHEARHMEIPAALNNAFGFGGHNVALVFTRA</sequence>
<evidence type="ECO:0000256" key="5">
    <source>
        <dbReference type="ARBA" id="ARBA00022516"/>
    </source>
</evidence>
<keyword evidence="7" id="KW-0276">Fatty acid metabolism</keyword>
<dbReference type="NCBIfam" id="TIGR03150">
    <property type="entry name" value="fabF"/>
    <property type="match status" value="1"/>
</dbReference>
<dbReference type="InterPro" id="IPR014030">
    <property type="entry name" value="Ketoacyl_synth_N"/>
</dbReference>
<protein>
    <recommendedName>
        <fullName evidence="4 14">3-oxoacyl-[acyl-carrier-protein] synthase 2</fullName>
        <ecNumber evidence="3 14">2.3.1.179</ecNumber>
    </recommendedName>
</protein>
<evidence type="ECO:0000256" key="3">
    <source>
        <dbReference type="ARBA" id="ARBA00012356"/>
    </source>
</evidence>
<keyword evidence="9 14" id="KW-0275">Fatty acid biosynthesis</keyword>
<dbReference type="GO" id="GO:0030497">
    <property type="term" value="P:fatty acid elongation"/>
    <property type="evidence" value="ECO:0007669"/>
    <property type="project" value="UniProtKB-ARBA"/>
</dbReference>
<evidence type="ECO:0000256" key="7">
    <source>
        <dbReference type="ARBA" id="ARBA00022832"/>
    </source>
</evidence>
<dbReference type="EMBL" id="LT607753">
    <property type="protein sequence ID" value="SCG49199.1"/>
    <property type="molecule type" value="Genomic_DNA"/>
</dbReference>
<reference evidence="19" key="1">
    <citation type="submission" date="2016-06" db="EMBL/GenBank/DDBJ databases">
        <authorList>
            <person name="Varghese N."/>
            <person name="Submissions Spin"/>
        </authorList>
    </citation>
    <scope>NUCLEOTIDE SEQUENCE [LARGE SCALE GENOMIC DNA]</scope>
    <source>
        <strain evidence="19">DSM 45161</strain>
    </source>
</reference>
<accession>A0A1C5HT65</accession>
<comment type="function">
    <text evidence="11 14">Involved in the type II fatty acid elongation cycle. Catalyzes the elongation of a wide range of acyl-ACP by the addition of two carbons from malonyl-ACP to an acyl acceptor. Can efficiently catalyze the conversion of palmitoleoyl-ACP (cis-hexadec-9-enoyl-ACP) to cis-vaccenoyl-ACP (cis-octadec-11-enoyl-ACP), an essential step in the thermal regulation of fatty acid composition.</text>
</comment>
<dbReference type="EC" id="2.3.1.179" evidence="3 14"/>
<dbReference type="CDD" id="cd00834">
    <property type="entry name" value="KAS_I_II"/>
    <property type="match status" value="1"/>
</dbReference>
<keyword evidence="8" id="KW-0443">Lipid metabolism</keyword>
<dbReference type="RefSeq" id="WP_088975473.1">
    <property type="nucleotide sequence ID" value="NZ_JBFAQC010000014.1"/>
</dbReference>
<comment type="catalytic activity">
    <reaction evidence="12 14">
        <text>(9Z)-hexadecenoyl-[ACP] + malonyl-[ACP] + H(+) = 3-oxo-(11Z)-octadecenoyl-[ACP] + holo-[ACP] + CO2</text>
        <dbReference type="Rhea" id="RHEA:55040"/>
        <dbReference type="Rhea" id="RHEA-COMP:9623"/>
        <dbReference type="Rhea" id="RHEA-COMP:9685"/>
        <dbReference type="Rhea" id="RHEA-COMP:10800"/>
        <dbReference type="Rhea" id="RHEA-COMP:14074"/>
        <dbReference type="ChEBI" id="CHEBI:15378"/>
        <dbReference type="ChEBI" id="CHEBI:16526"/>
        <dbReference type="ChEBI" id="CHEBI:64479"/>
        <dbReference type="ChEBI" id="CHEBI:78449"/>
        <dbReference type="ChEBI" id="CHEBI:83989"/>
        <dbReference type="ChEBI" id="CHEBI:138538"/>
        <dbReference type="EC" id="2.3.1.179"/>
    </reaction>
</comment>
<dbReference type="OrthoDB" id="9808669at2"/>
<evidence type="ECO:0000256" key="8">
    <source>
        <dbReference type="ARBA" id="ARBA00023098"/>
    </source>
</evidence>
<keyword evidence="10 14" id="KW-0012">Acyltransferase</keyword>
<evidence type="ECO:0000259" key="17">
    <source>
        <dbReference type="PROSITE" id="PS52004"/>
    </source>
</evidence>
<evidence type="ECO:0000256" key="4">
    <source>
        <dbReference type="ARBA" id="ARBA00014657"/>
    </source>
</evidence>
<dbReference type="PROSITE" id="PS52004">
    <property type="entry name" value="KS3_2"/>
    <property type="match status" value="1"/>
</dbReference>
<dbReference type="PANTHER" id="PTHR11712:SF336">
    <property type="entry name" value="3-OXOACYL-[ACYL-CARRIER-PROTEIN] SYNTHASE, MITOCHONDRIAL"/>
    <property type="match status" value="1"/>
</dbReference>
<evidence type="ECO:0000256" key="13">
    <source>
        <dbReference type="ARBA" id="ARBA00047659"/>
    </source>
</evidence>
<evidence type="ECO:0000256" key="1">
    <source>
        <dbReference type="ARBA" id="ARBA00005194"/>
    </source>
</evidence>
<dbReference type="Gene3D" id="3.40.47.10">
    <property type="match status" value="1"/>
</dbReference>
<dbReference type="NCBIfam" id="NF005589">
    <property type="entry name" value="PRK07314.1"/>
    <property type="match status" value="1"/>
</dbReference>
<dbReference type="PIRSF" id="PIRSF000447">
    <property type="entry name" value="KAS_II"/>
    <property type="match status" value="1"/>
</dbReference>
<evidence type="ECO:0000256" key="14">
    <source>
        <dbReference type="PIRNR" id="PIRNR000447"/>
    </source>
</evidence>
<dbReference type="SUPFAM" id="SSF53901">
    <property type="entry name" value="Thiolase-like"/>
    <property type="match status" value="2"/>
</dbReference>
<evidence type="ECO:0000313" key="18">
    <source>
        <dbReference type="EMBL" id="SCG49199.1"/>
    </source>
</evidence>
<dbReference type="UniPathway" id="UPA00094"/>
<dbReference type="AlphaFoldDB" id="A0A1C5HT65"/>
<dbReference type="InterPro" id="IPR000794">
    <property type="entry name" value="Beta-ketoacyl_synthase"/>
</dbReference>
<evidence type="ECO:0000256" key="2">
    <source>
        <dbReference type="ARBA" id="ARBA00008467"/>
    </source>
</evidence>
<dbReference type="PANTHER" id="PTHR11712">
    <property type="entry name" value="POLYKETIDE SYNTHASE-RELATED"/>
    <property type="match status" value="1"/>
</dbReference>
<comment type="similarity">
    <text evidence="2 14 16">Belongs to the thiolase-like superfamily. Beta-ketoacyl-ACP synthases family.</text>
</comment>
<evidence type="ECO:0000256" key="16">
    <source>
        <dbReference type="RuleBase" id="RU003694"/>
    </source>
</evidence>
<dbReference type="InterPro" id="IPR017568">
    <property type="entry name" value="3-oxoacyl-ACP_synth-2"/>
</dbReference>
<dbReference type="GO" id="GO:0005829">
    <property type="term" value="C:cytosol"/>
    <property type="evidence" value="ECO:0007669"/>
    <property type="project" value="TreeGrafter"/>
</dbReference>
<feature type="active site" description="For beta-ketoacyl synthase activity" evidence="15">
    <location>
        <position position="163"/>
    </location>
</feature>
<evidence type="ECO:0000256" key="12">
    <source>
        <dbReference type="ARBA" id="ARBA00047318"/>
    </source>
</evidence>
<dbReference type="InterPro" id="IPR020841">
    <property type="entry name" value="PKS_Beta-ketoAc_synthase_dom"/>
</dbReference>
<dbReference type="GO" id="GO:0004315">
    <property type="term" value="F:3-oxoacyl-[acyl-carrier-protein] synthase activity"/>
    <property type="evidence" value="ECO:0007669"/>
    <property type="project" value="UniProtKB-UniRule"/>
</dbReference>
<dbReference type="InterPro" id="IPR014031">
    <property type="entry name" value="Ketoacyl_synth_C"/>
</dbReference>
<dbReference type="Pfam" id="PF02801">
    <property type="entry name" value="Ketoacyl-synt_C"/>
    <property type="match status" value="1"/>
</dbReference>
<keyword evidence="19" id="KW-1185">Reference proteome</keyword>
<organism evidence="18 19">
    <name type="scientific">Micromonospora coxensis</name>
    <dbReference type="NCBI Taxonomy" id="356852"/>
    <lineage>
        <taxon>Bacteria</taxon>
        <taxon>Bacillati</taxon>
        <taxon>Actinomycetota</taxon>
        <taxon>Actinomycetes</taxon>
        <taxon>Micromonosporales</taxon>
        <taxon>Micromonosporaceae</taxon>
        <taxon>Micromonospora</taxon>
    </lineage>
</organism>
<keyword evidence="5 14" id="KW-0444">Lipid biosynthesis</keyword>
<evidence type="ECO:0000313" key="19">
    <source>
        <dbReference type="Proteomes" id="UP000198215"/>
    </source>
</evidence>
<dbReference type="SMART" id="SM00825">
    <property type="entry name" value="PKS_KS"/>
    <property type="match status" value="1"/>
</dbReference>
<feature type="domain" description="Ketosynthase family 3 (KS3)" evidence="17">
    <location>
        <begin position="3"/>
        <end position="407"/>
    </location>
</feature>
<dbReference type="InterPro" id="IPR016039">
    <property type="entry name" value="Thiolase-like"/>
</dbReference>
<evidence type="ECO:0000256" key="9">
    <source>
        <dbReference type="ARBA" id="ARBA00023160"/>
    </source>
</evidence>
<keyword evidence="6 14" id="KW-0808">Transferase</keyword>
<comment type="catalytic activity">
    <reaction evidence="13 14">
        <text>a fatty acyl-[ACP] + malonyl-[ACP] + H(+) = a 3-oxoacyl-[ACP] + holo-[ACP] + CO2</text>
        <dbReference type="Rhea" id="RHEA:22836"/>
        <dbReference type="Rhea" id="RHEA-COMP:9623"/>
        <dbReference type="Rhea" id="RHEA-COMP:9685"/>
        <dbReference type="Rhea" id="RHEA-COMP:9916"/>
        <dbReference type="Rhea" id="RHEA-COMP:14125"/>
        <dbReference type="ChEBI" id="CHEBI:15378"/>
        <dbReference type="ChEBI" id="CHEBI:16526"/>
        <dbReference type="ChEBI" id="CHEBI:64479"/>
        <dbReference type="ChEBI" id="CHEBI:78449"/>
        <dbReference type="ChEBI" id="CHEBI:78776"/>
        <dbReference type="ChEBI" id="CHEBI:138651"/>
    </reaction>
</comment>
<evidence type="ECO:0000256" key="6">
    <source>
        <dbReference type="ARBA" id="ARBA00022679"/>
    </source>
</evidence>